<feature type="binding site" evidence="4">
    <location>
        <begin position="8"/>
        <end position="9"/>
    </location>
    <ligand>
        <name>D-ribulose 5-phosphate</name>
        <dbReference type="ChEBI" id="CHEBI:58121"/>
    </ligand>
</feature>
<dbReference type="EMBL" id="JENJ01000025">
    <property type="protein sequence ID" value="KGM96264.1"/>
    <property type="molecule type" value="Genomic_DNA"/>
</dbReference>
<feature type="active site" description="Proton acceptor" evidence="3">
    <location>
        <position position="65"/>
    </location>
</feature>
<dbReference type="AlphaFoldDB" id="A0A0A0I4H1"/>
<evidence type="ECO:0000313" key="5">
    <source>
        <dbReference type="EMBL" id="KGM96264.1"/>
    </source>
</evidence>
<accession>A0A0A0I4H1</accession>
<feature type="binding site" evidence="4">
    <location>
        <position position="136"/>
    </location>
    <ligand>
        <name>D-ribulose 5-phosphate</name>
        <dbReference type="ChEBI" id="CHEBI:58121"/>
    </ligand>
</feature>
<evidence type="ECO:0000256" key="1">
    <source>
        <dbReference type="ARBA" id="ARBA00008754"/>
    </source>
</evidence>
<comment type="caution">
    <text evidence="5">The sequence shown here is derived from an EMBL/GenBank/DDBJ whole genome shotgun (WGS) entry which is preliminary data.</text>
</comment>
<dbReference type="PANTHER" id="PTHR30345">
    <property type="entry name" value="RIBOSE-5-PHOSPHATE ISOMERASE B"/>
    <property type="match status" value="1"/>
</dbReference>
<dbReference type="GO" id="GO:0004751">
    <property type="term" value="F:ribose-5-phosphate isomerase activity"/>
    <property type="evidence" value="ECO:0007669"/>
    <property type="project" value="TreeGrafter"/>
</dbReference>
<evidence type="ECO:0000256" key="2">
    <source>
        <dbReference type="ARBA" id="ARBA00023235"/>
    </source>
</evidence>
<dbReference type="OrthoDB" id="1778624at2"/>
<feature type="binding site" evidence="4">
    <location>
        <position position="109"/>
    </location>
    <ligand>
        <name>D-ribulose 5-phosphate</name>
        <dbReference type="ChEBI" id="CHEBI:58121"/>
    </ligand>
</feature>
<gene>
    <name evidence="5" type="ORF">Z968_07070</name>
</gene>
<dbReference type="NCBIfam" id="NF004051">
    <property type="entry name" value="PRK05571.1"/>
    <property type="match status" value="1"/>
</dbReference>
<sequence>MKIAIGCDHGGVDLKKTVIEHLEEKGIEVKDFGTYTEESCDYPEYGQKVAEEVVARNYDFGIVICGTGIGISISANKVPGARAALCHDTFSAHATREHNNANILALGARVTGPGLALDIVDSFLGANFEGGRHERRIEKISEIEKKYSK</sequence>
<dbReference type="Proteomes" id="UP000030012">
    <property type="component" value="Unassembled WGS sequence"/>
</dbReference>
<dbReference type="RefSeq" id="WP_039255134.1">
    <property type="nucleotide sequence ID" value="NZ_JENJ01000025.1"/>
</dbReference>
<protein>
    <submittedName>
        <fullName evidence="5">Ribose 5-phosphate isomerase</fullName>
    </submittedName>
</protein>
<dbReference type="InterPro" id="IPR003500">
    <property type="entry name" value="RpiB_LacA_LacB"/>
</dbReference>
<dbReference type="InterPro" id="IPR004785">
    <property type="entry name" value="RpiB"/>
</dbReference>
<dbReference type="PANTHER" id="PTHR30345:SF0">
    <property type="entry name" value="DNA DAMAGE-REPAIR_TOLERATION PROTEIN DRT102"/>
    <property type="match status" value="1"/>
</dbReference>
<keyword evidence="2 5" id="KW-0413">Isomerase</keyword>
<dbReference type="PIRSF" id="PIRSF005384">
    <property type="entry name" value="RpiB_LacA_B"/>
    <property type="match status" value="1"/>
</dbReference>
<name>A0A0A0I4H1_CLONO</name>
<feature type="binding site" evidence="4">
    <location>
        <position position="132"/>
    </location>
    <ligand>
        <name>D-ribulose 5-phosphate</name>
        <dbReference type="ChEBI" id="CHEBI:58121"/>
    </ligand>
</feature>
<evidence type="ECO:0000313" key="6">
    <source>
        <dbReference type="Proteomes" id="UP000030012"/>
    </source>
</evidence>
<dbReference type="NCBIfam" id="TIGR00689">
    <property type="entry name" value="rpiB_lacA_lacB"/>
    <property type="match status" value="1"/>
</dbReference>
<dbReference type="Gene3D" id="3.40.1400.10">
    <property type="entry name" value="Sugar-phosphate isomerase, RpiB/LacA/LacB"/>
    <property type="match status" value="1"/>
</dbReference>
<feature type="active site" description="Proton donor" evidence="3">
    <location>
        <position position="98"/>
    </location>
</feature>
<evidence type="ECO:0000256" key="4">
    <source>
        <dbReference type="PIRSR" id="PIRSR005384-2"/>
    </source>
</evidence>
<dbReference type="SUPFAM" id="SSF89623">
    <property type="entry name" value="Ribose/Galactose isomerase RpiB/AlsB"/>
    <property type="match status" value="1"/>
</dbReference>
<reference evidence="5 6" key="1">
    <citation type="submission" date="2014-01" db="EMBL/GenBank/DDBJ databases">
        <title>Plasmidome dynamics in the species complex Clostridium novyi sensu lato converts strains of independent lineages into distinctly different pathogens.</title>
        <authorList>
            <person name="Skarin H."/>
            <person name="Segerman B."/>
        </authorList>
    </citation>
    <scope>NUCLEOTIDE SEQUENCE [LARGE SCALE GENOMIC DNA]</scope>
    <source>
        <strain evidence="5 6">4552</strain>
    </source>
</reference>
<dbReference type="NCBIfam" id="TIGR01120">
    <property type="entry name" value="rpiB"/>
    <property type="match status" value="1"/>
</dbReference>
<organism evidence="5 6">
    <name type="scientific">Clostridium novyi A str. 4552</name>
    <dbReference type="NCBI Taxonomy" id="1444289"/>
    <lineage>
        <taxon>Bacteria</taxon>
        <taxon>Bacillati</taxon>
        <taxon>Bacillota</taxon>
        <taxon>Clostridia</taxon>
        <taxon>Eubacteriales</taxon>
        <taxon>Clostridiaceae</taxon>
        <taxon>Clostridium</taxon>
    </lineage>
</organism>
<feature type="binding site" evidence="4">
    <location>
        <position position="99"/>
    </location>
    <ligand>
        <name>D-ribulose 5-phosphate</name>
        <dbReference type="ChEBI" id="CHEBI:58121"/>
    </ligand>
</feature>
<dbReference type="Pfam" id="PF02502">
    <property type="entry name" value="LacAB_rpiB"/>
    <property type="match status" value="1"/>
</dbReference>
<dbReference type="InterPro" id="IPR036569">
    <property type="entry name" value="RpiB_LacA_LacB_sf"/>
</dbReference>
<dbReference type="GO" id="GO:0019316">
    <property type="term" value="P:D-allose catabolic process"/>
    <property type="evidence" value="ECO:0007669"/>
    <property type="project" value="TreeGrafter"/>
</dbReference>
<proteinExistence type="inferred from homology"/>
<feature type="binding site" evidence="4">
    <location>
        <begin position="66"/>
        <end position="70"/>
    </location>
    <ligand>
        <name>D-ribulose 5-phosphate</name>
        <dbReference type="ChEBI" id="CHEBI:58121"/>
    </ligand>
</feature>
<dbReference type="GO" id="GO:0009052">
    <property type="term" value="P:pentose-phosphate shunt, non-oxidative branch"/>
    <property type="evidence" value="ECO:0007669"/>
    <property type="project" value="TreeGrafter"/>
</dbReference>
<evidence type="ECO:0000256" key="3">
    <source>
        <dbReference type="PIRSR" id="PIRSR005384-1"/>
    </source>
</evidence>
<comment type="similarity">
    <text evidence="1">Belongs to the LacAB/RpiB family.</text>
</comment>